<feature type="transmembrane region" description="Helical" evidence="1">
    <location>
        <begin position="48"/>
        <end position="68"/>
    </location>
</feature>
<keyword evidence="1" id="KW-0472">Membrane</keyword>
<accession>A0ABQ5QFU8</accession>
<keyword evidence="3" id="KW-1185">Reference proteome</keyword>
<dbReference type="InterPro" id="IPR011990">
    <property type="entry name" value="TPR-like_helical_dom_sf"/>
</dbReference>
<proteinExistence type="predicted"/>
<reference evidence="2 3" key="1">
    <citation type="journal article" date="2023" name="Antonie Van Leeuwenhoek">
        <title>Mesoterricola silvestris gen. nov., sp. nov., Mesoterricola sediminis sp. nov., Geothrix oryzae sp. nov., Geothrix edaphica sp. nov., Geothrix rubra sp. nov., and Geothrix limicola sp. nov., six novel members of Acidobacteriota isolated from soils.</title>
        <authorList>
            <person name="Itoh H."/>
            <person name="Sugisawa Y."/>
            <person name="Mise K."/>
            <person name="Xu Z."/>
            <person name="Kuniyasu M."/>
            <person name="Ushijima N."/>
            <person name="Kawano K."/>
            <person name="Kobayashi E."/>
            <person name="Shiratori Y."/>
            <person name="Masuda Y."/>
            <person name="Senoo K."/>
        </authorList>
    </citation>
    <scope>NUCLEOTIDE SEQUENCE [LARGE SCALE GENOMIC DNA]</scope>
    <source>
        <strain evidence="2 3">Red804</strain>
    </source>
</reference>
<keyword evidence="1" id="KW-1133">Transmembrane helix</keyword>
<dbReference type="SUPFAM" id="SSF48452">
    <property type="entry name" value="TPR-like"/>
    <property type="match status" value="2"/>
</dbReference>
<protein>
    <recommendedName>
        <fullName evidence="4">Tetratricopeptide repeat protein</fullName>
    </recommendedName>
</protein>
<evidence type="ECO:0000256" key="1">
    <source>
        <dbReference type="SAM" id="Phobius"/>
    </source>
</evidence>
<evidence type="ECO:0008006" key="4">
    <source>
        <dbReference type="Google" id="ProtNLM"/>
    </source>
</evidence>
<organism evidence="2 3">
    <name type="scientific">Geothrix limicola</name>
    <dbReference type="NCBI Taxonomy" id="2927978"/>
    <lineage>
        <taxon>Bacteria</taxon>
        <taxon>Pseudomonadati</taxon>
        <taxon>Acidobacteriota</taxon>
        <taxon>Holophagae</taxon>
        <taxon>Holophagales</taxon>
        <taxon>Holophagaceae</taxon>
        <taxon>Geothrix</taxon>
    </lineage>
</organism>
<sequence>MAEVSEGMNGGVPPGVQAASIQPDRVVWLKNGKTYPSANRSQPRSWRLPLGMAFALMLVLTFMGILLWTSRHRGPETVIAKPHPNVLVLPTRVIGPPETAYLTDAVPTTLSTLLADVEGLDTKLPPTRLEMEAVNGDLREVAELYQVRHLITSTVTARGGRLAFDFKLSDAATRKVIWARQTEGAKSEYCAMIRMAANSIREILKPESVLPATNQALGSELELTLAEGKHFCRRYWHLGLKHDFDLALAALRRAEGLDASRPEIHAWMAILFNDHYWKTRAPGSLKSAKSSVVRALELDPHCGQAWMVRSWMETNLTVNVPEKALEYAVKAACFNPRDPRIQQGLGTVAAGSNGIFIATGRRSMELDPLDVGGYSWAALGLIWNDRAQEGLPIAERALRLEPNSTFNRFLTFFALFRLNRMEEAQRILASDPRAEESGFGADVMLAMSKGDLVGARNLANKTLTKWRKPSVAGSMDWANRALFYCPLLVRLGLKEDALWLLQRSLEARNPPPFDWLLIDPDLQQLKIDPRFKKVLSGARDFARVCVRHLDQARIQSELPSYLVGPLAELQTLVNRPLSP</sequence>
<dbReference type="Gene3D" id="1.25.40.10">
    <property type="entry name" value="Tetratricopeptide repeat domain"/>
    <property type="match status" value="1"/>
</dbReference>
<gene>
    <name evidence="2" type="ORF">GETHLI_22060</name>
</gene>
<dbReference type="EMBL" id="BSDE01000003">
    <property type="protein sequence ID" value="GLH73704.1"/>
    <property type="molecule type" value="Genomic_DNA"/>
</dbReference>
<keyword evidence="1" id="KW-0812">Transmembrane</keyword>
<name>A0ABQ5QFU8_9BACT</name>
<evidence type="ECO:0000313" key="2">
    <source>
        <dbReference type="EMBL" id="GLH73704.1"/>
    </source>
</evidence>
<evidence type="ECO:0000313" key="3">
    <source>
        <dbReference type="Proteomes" id="UP001165069"/>
    </source>
</evidence>
<dbReference type="Proteomes" id="UP001165069">
    <property type="component" value="Unassembled WGS sequence"/>
</dbReference>
<comment type="caution">
    <text evidence="2">The sequence shown here is derived from an EMBL/GenBank/DDBJ whole genome shotgun (WGS) entry which is preliminary data.</text>
</comment>